<evidence type="ECO:0000256" key="5">
    <source>
        <dbReference type="ARBA" id="ARBA00022777"/>
    </source>
</evidence>
<dbReference type="InterPro" id="IPR004358">
    <property type="entry name" value="Sig_transdc_His_kin-like_C"/>
</dbReference>
<evidence type="ECO:0000256" key="8">
    <source>
        <dbReference type="SAM" id="Phobius"/>
    </source>
</evidence>
<evidence type="ECO:0000256" key="3">
    <source>
        <dbReference type="ARBA" id="ARBA00022553"/>
    </source>
</evidence>
<keyword evidence="8" id="KW-1133">Transmembrane helix</keyword>
<evidence type="ECO:0000313" key="11">
    <source>
        <dbReference type="Proteomes" id="UP000095419"/>
    </source>
</evidence>
<evidence type="ECO:0000256" key="4">
    <source>
        <dbReference type="ARBA" id="ARBA00022679"/>
    </source>
</evidence>
<dbReference type="InterPro" id="IPR036890">
    <property type="entry name" value="HATPase_C_sf"/>
</dbReference>
<keyword evidence="3" id="KW-0597">Phosphoprotein</keyword>
<dbReference type="Proteomes" id="UP000095419">
    <property type="component" value="Unassembled WGS sequence"/>
</dbReference>
<dbReference type="InterPro" id="IPR050736">
    <property type="entry name" value="Sensor_HK_Regulatory"/>
</dbReference>
<keyword evidence="8" id="KW-0472">Membrane</keyword>
<gene>
    <name evidence="10" type="primary">evgS_9</name>
    <name evidence="10" type="ORF">ERS417307_01750</name>
</gene>
<comment type="catalytic activity">
    <reaction evidence="1">
        <text>ATP + protein L-histidine = ADP + protein N-phospho-L-histidine.</text>
        <dbReference type="EC" id="2.7.13.3"/>
    </reaction>
</comment>
<dbReference type="Gene3D" id="1.10.287.130">
    <property type="match status" value="1"/>
</dbReference>
<keyword evidence="6" id="KW-0902">Two-component regulatory system</keyword>
<sequence length="769" mass="88078">MLIQVEKDLPDMKHIKAVAGYILILSLCLVCAHPAHAETRRIALIHSFEPGYPPAAKALELLQKEFSLLGLDCDVREYYLDCDRYMEEAENLRMAGFVDDLSAWGAELIAVLDDQAAYALMACRHPLAHEIPVVFSGVNYPNISLLLQYPNITGYADTPDYLRTIRMIESIMGKSRICLMNGQVFLDRKIWHALNEQCRGQGFAIVTSTEGAYFAGSSYHRVRERETISPILKRQNIDVLLDTTKIVRMTSDSIAIRHLMWLGRGDNTLLLYTKRDYTTKRVGMLFDNPTFQTINEGFGFADYLLGGYFTPLESQIRYMATGIKERLEGRMPRQQVTECAKQYVLNWHVLQKYGIPLESIPAEYTVMYIPFSERYRYPILIGSILGAVFVLTVIVLLSFSLLRERRRKREALRNLLYEHETLCLAIEGNSTYAWRLEGDSVSCDSQFCELIHHRPGRLLLDEITPYIHPDDLPAFRKNIAARHERTHHKGQYRCNFTGEFQWWEFSYNTIHTPGHAPIIAGLLQNIQELKDHEQELIESRELAEQAELKQSFLNNMSHEIRTPLNAIVGFSDMLANEPEFSNEERQEFVDIINTNTKLLLKLVGDVLELSRIESGNLSFTFQRESVCRLLDDVYQTHSLLIRPPLQFLKDFPPEDVQVNVDPMRLTQVLTNFLNNANKFTKGGSIRLGYCCPSGMSEVHLYVEDTGIGIPHSEQKMIFERFYKRSEFSQGVGLGLSICVLIVEKMGGRIELQSEEGRGSRFTVVLPCIE</sequence>
<dbReference type="EMBL" id="CYZF01000004">
    <property type="protein sequence ID" value="CUO45636.1"/>
    <property type="molecule type" value="Genomic_DNA"/>
</dbReference>
<accession>A0A174FA07</accession>
<dbReference type="EC" id="2.7.13.3" evidence="2"/>
<dbReference type="SMART" id="SM00387">
    <property type="entry name" value="HATPase_c"/>
    <property type="match status" value="1"/>
</dbReference>
<dbReference type="Gene3D" id="3.30.565.10">
    <property type="entry name" value="Histidine kinase-like ATPase, C-terminal domain"/>
    <property type="match status" value="1"/>
</dbReference>
<keyword evidence="8" id="KW-0812">Transmembrane</keyword>
<feature type="transmembrane region" description="Helical" evidence="8">
    <location>
        <begin position="377"/>
        <end position="402"/>
    </location>
</feature>
<feature type="coiled-coil region" evidence="7">
    <location>
        <begin position="519"/>
        <end position="549"/>
    </location>
</feature>
<dbReference type="Pfam" id="PF00512">
    <property type="entry name" value="HisKA"/>
    <property type="match status" value="1"/>
</dbReference>
<keyword evidence="4 10" id="KW-0808">Transferase</keyword>
<evidence type="ECO:0000313" key="10">
    <source>
        <dbReference type="EMBL" id="CUO45636.1"/>
    </source>
</evidence>
<evidence type="ECO:0000256" key="2">
    <source>
        <dbReference type="ARBA" id="ARBA00012438"/>
    </source>
</evidence>
<dbReference type="AlphaFoldDB" id="A0A174FA07"/>
<keyword evidence="5 10" id="KW-0418">Kinase</keyword>
<reference evidence="10 11" key="1">
    <citation type="submission" date="2015-09" db="EMBL/GenBank/DDBJ databases">
        <authorList>
            <consortium name="Pathogen Informatics"/>
        </authorList>
    </citation>
    <scope>NUCLEOTIDE SEQUENCE [LARGE SCALE GENOMIC DNA]</scope>
    <source>
        <strain evidence="10 11">2789STDY5608791</strain>
    </source>
</reference>
<dbReference type="Gene3D" id="3.40.50.2300">
    <property type="match status" value="1"/>
</dbReference>
<dbReference type="PANTHER" id="PTHR43711">
    <property type="entry name" value="TWO-COMPONENT HISTIDINE KINASE"/>
    <property type="match status" value="1"/>
</dbReference>
<dbReference type="InterPro" id="IPR036097">
    <property type="entry name" value="HisK_dim/P_sf"/>
</dbReference>
<dbReference type="SMART" id="SM00388">
    <property type="entry name" value="HisKA"/>
    <property type="match status" value="1"/>
</dbReference>
<evidence type="ECO:0000256" key="1">
    <source>
        <dbReference type="ARBA" id="ARBA00000085"/>
    </source>
</evidence>
<dbReference type="PRINTS" id="PR00344">
    <property type="entry name" value="BCTRLSENSOR"/>
</dbReference>
<protein>
    <recommendedName>
        <fullName evidence="2">histidine kinase</fullName>
        <ecNumber evidence="2">2.7.13.3</ecNumber>
    </recommendedName>
</protein>
<keyword evidence="7" id="KW-0175">Coiled coil</keyword>
<evidence type="ECO:0000256" key="7">
    <source>
        <dbReference type="SAM" id="Coils"/>
    </source>
</evidence>
<dbReference type="InterPro" id="IPR005467">
    <property type="entry name" value="His_kinase_dom"/>
</dbReference>
<dbReference type="InterPro" id="IPR003661">
    <property type="entry name" value="HisK_dim/P_dom"/>
</dbReference>
<dbReference type="InterPro" id="IPR003594">
    <property type="entry name" value="HATPase_dom"/>
</dbReference>
<dbReference type="Pfam" id="PF02518">
    <property type="entry name" value="HATPase_c"/>
    <property type="match status" value="1"/>
</dbReference>
<dbReference type="GO" id="GO:0000155">
    <property type="term" value="F:phosphorelay sensor kinase activity"/>
    <property type="evidence" value="ECO:0007669"/>
    <property type="project" value="InterPro"/>
</dbReference>
<dbReference type="InterPro" id="IPR035965">
    <property type="entry name" value="PAS-like_dom_sf"/>
</dbReference>
<dbReference type="PROSITE" id="PS50109">
    <property type="entry name" value="HIS_KIN"/>
    <property type="match status" value="1"/>
</dbReference>
<dbReference type="SUPFAM" id="SSF55874">
    <property type="entry name" value="ATPase domain of HSP90 chaperone/DNA topoisomerase II/histidine kinase"/>
    <property type="match status" value="1"/>
</dbReference>
<organism evidence="10 11">
    <name type="scientific">Bacteroides uniformis</name>
    <dbReference type="NCBI Taxonomy" id="820"/>
    <lineage>
        <taxon>Bacteria</taxon>
        <taxon>Pseudomonadati</taxon>
        <taxon>Bacteroidota</taxon>
        <taxon>Bacteroidia</taxon>
        <taxon>Bacteroidales</taxon>
        <taxon>Bacteroidaceae</taxon>
        <taxon>Bacteroides</taxon>
    </lineage>
</organism>
<dbReference type="Gene3D" id="3.30.450.20">
    <property type="entry name" value="PAS domain"/>
    <property type="match status" value="1"/>
</dbReference>
<name>A0A174FA07_BACUN</name>
<evidence type="ECO:0000259" key="9">
    <source>
        <dbReference type="PROSITE" id="PS50109"/>
    </source>
</evidence>
<feature type="domain" description="Histidine kinase" evidence="9">
    <location>
        <begin position="555"/>
        <end position="769"/>
    </location>
</feature>
<dbReference type="SUPFAM" id="SSF55785">
    <property type="entry name" value="PYP-like sensor domain (PAS domain)"/>
    <property type="match status" value="1"/>
</dbReference>
<dbReference type="PANTHER" id="PTHR43711:SF31">
    <property type="entry name" value="HISTIDINE KINASE"/>
    <property type="match status" value="1"/>
</dbReference>
<dbReference type="SUPFAM" id="SSF47384">
    <property type="entry name" value="Homodimeric domain of signal transducing histidine kinase"/>
    <property type="match status" value="1"/>
</dbReference>
<evidence type="ECO:0000256" key="6">
    <source>
        <dbReference type="ARBA" id="ARBA00023012"/>
    </source>
</evidence>
<proteinExistence type="predicted"/>
<dbReference type="CDD" id="cd00082">
    <property type="entry name" value="HisKA"/>
    <property type="match status" value="1"/>
</dbReference>